<dbReference type="EMBL" id="CP050831">
    <property type="protein sequence ID" value="QIU96137.1"/>
    <property type="molecule type" value="Genomic_DNA"/>
</dbReference>
<reference evidence="9 10" key="1">
    <citation type="submission" date="2020-03" db="EMBL/GenBank/DDBJ databases">
        <title>Genomic analysis of Bacteroides faecium CBA7301.</title>
        <authorList>
            <person name="Kim J."/>
            <person name="Roh S.W."/>
        </authorList>
    </citation>
    <scope>NUCLEOTIDE SEQUENCE [LARGE SCALE GENOMIC DNA]</scope>
    <source>
        <strain evidence="9 10">CBA7301</strain>
    </source>
</reference>
<keyword evidence="6" id="KW-0902">Two-component regulatory system</keyword>
<keyword evidence="5 9" id="KW-0418">Kinase</keyword>
<dbReference type="PRINTS" id="PR00344">
    <property type="entry name" value="BCTRLSENSOR"/>
</dbReference>
<accession>A0A6H0KUL5</accession>
<dbReference type="CDD" id="cd00075">
    <property type="entry name" value="HATPase"/>
    <property type="match status" value="1"/>
</dbReference>
<evidence type="ECO:0000256" key="7">
    <source>
        <dbReference type="SAM" id="Phobius"/>
    </source>
</evidence>
<evidence type="ECO:0000313" key="9">
    <source>
        <dbReference type="EMBL" id="QIU96137.1"/>
    </source>
</evidence>
<dbReference type="SMART" id="SM00388">
    <property type="entry name" value="HisKA"/>
    <property type="match status" value="1"/>
</dbReference>
<dbReference type="FunFam" id="3.30.565.10:FF:000006">
    <property type="entry name" value="Sensor histidine kinase WalK"/>
    <property type="match status" value="1"/>
</dbReference>
<dbReference type="Pfam" id="PF00512">
    <property type="entry name" value="HisKA"/>
    <property type="match status" value="1"/>
</dbReference>
<keyword evidence="7" id="KW-0812">Transmembrane</keyword>
<dbReference type="SMART" id="SM00387">
    <property type="entry name" value="HATPase_c"/>
    <property type="match status" value="1"/>
</dbReference>
<keyword evidence="4" id="KW-0808">Transferase</keyword>
<evidence type="ECO:0000259" key="8">
    <source>
        <dbReference type="PROSITE" id="PS50109"/>
    </source>
</evidence>
<protein>
    <recommendedName>
        <fullName evidence="2">histidine kinase</fullName>
        <ecNumber evidence="2">2.7.13.3</ecNumber>
    </recommendedName>
</protein>
<dbReference type="InterPro" id="IPR050736">
    <property type="entry name" value="Sensor_HK_Regulatory"/>
</dbReference>
<evidence type="ECO:0000256" key="4">
    <source>
        <dbReference type="ARBA" id="ARBA00022679"/>
    </source>
</evidence>
<evidence type="ECO:0000256" key="1">
    <source>
        <dbReference type="ARBA" id="ARBA00000085"/>
    </source>
</evidence>
<dbReference type="SUPFAM" id="SSF47384">
    <property type="entry name" value="Homodimeric domain of signal transducing histidine kinase"/>
    <property type="match status" value="1"/>
</dbReference>
<dbReference type="Pfam" id="PF02518">
    <property type="entry name" value="HATPase_c"/>
    <property type="match status" value="1"/>
</dbReference>
<dbReference type="PANTHER" id="PTHR43711">
    <property type="entry name" value="TWO-COMPONENT HISTIDINE KINASE"/>
    <property type="match status" value="1"/>
</dbReference>
<dbReference type="InterPro" id="IPR005467">
    <property type="entry name" value="His_kinase_dom"/>
</dbReference>
<feature type="transmembrane region" description="Helical" evidence="7">
    <location>
        <begin position="253"/>
        <end position="272"/>
    </location>
</feature>
<gene>
    <name evidence="9" type="ORF">BacF7301_19150</name>
</gene>
<dbReference type="GO" id="GO:0000155">
    <property type="term" value="F:phosphorelay sensor kinase activity"/>
    <property type="evidence" value="ECO:0007669"/>
    <property type="project" value="InterPro"/>
</dbReference>
<dbReference type="AlphaFoldDB" id="A0A6H0KUL5"/>
<dbReference type="InterPro" id="IPR003661">
    <property type="entry name" value="HisK_dim/P_dom"/>
</dbReference>
<dbReference type="Gene3D" id="1.10.287.130">
    <property type="match status" value="1"/>
</dbReference>
<sequence>MKLPLKHIVILVICSLTGIFVYQAYWLTGLYRTMKQEMESNIRDAMRTSDFNEIVLRVNELQKDNVEHGSVTVSAGYGADGNSLVTSQTISYTDSTYQDTLHSRTETMVDTLKTATGDGAIAEAVASSESGLDVLLKKQDSLKDLLVSIQQGIHSGVDTYIDVNLQRYDSLLMVVLEEHNLSVPHRTLLIYTGSDADSTVTFTDTLGIAGDSSYIPSPKAIRYDYEFNRHRSQRYQLIIEPVGAIIWKQMTGILVTSFIILLILGFSFWFLIRTLLKQKTLDEMKSDFTNNITHELKTPIAVAYAANDALLNFNQADEKSKREQYLRISQEQLQRLSGLVEQILSMSMERRKTFRLHPEEIELKGVITPLMEQHQLKADKPVNIQLEIEPETLTIVADRTHFGNIISNLIDNAVNYSKEQAELTISCRQTGKTVIISVADRGIGIPFEKQKHIFDKFYRVPTGNLHNVKGYGLGLFYVKSMVEKHGGTITVKSEPGKGSTFTITL</sequence>
<keyword evidence="3" id="KW-0597">Phosphoprotein</keyword>
<dbReference type="CDD" id="cd00082">
    <property type="entry name" value="HisKA"/>
    <property type="match status" value="1"/>
</dbReference>
<dbReference type="SUPFAM" id="SSF55874">
    <property type="entry name" value="ATPase domain of HSP90 chaperone/DNA topoisomerase II/histidine kinase"/>
    <property type="match status" value="1"/>
</dbReference>
<comment type="catalytic activity">
    <reaction evidence="1">
        <text>ATP + protein L-histidine = ADP + protein N-phospho-L-histidine.</text>
        <dbReference type="EC" id="2.7.13.3"/>
    </reaction>
</comment>
<dbReference type="Gene3D" id="3.30.565.10">
    <property type="entry name" value="Histidine kinase-like ATPase, C-terminal domain"/>
    <property type="match status" value="1"/>
</dbReference>
<keyword evidence="10" id="KW-1185">Reference proteome</keyword>
<dbReference type="InterPro" id="IPR036097">
    <property type="entry name" value="HisK_dim/P_sf"/>
</dbReference>
<dbReference type="InterPro" id="IPR004358">
    <property type="entry name" value="Sig_transdc_His_kin-like_C"/>
</dbReference>
<evidence type="ECO:0000256" key="2">
    <source>
        <dbReference type="ARBA" id="ARBA00012438"/>
    </source>
</evidence>
<evidence type="ECO:0000256" key="5">
    <source>
        <dbReference type="ARBA" id="ARBA00022777"/>
    </source>
</evidence>
<dbReference type="PROSITE" id="PS50109">
    <property type="entry name" value="HIS_KIN"/>
    <property type="match status" value="1"/>
</dbReference>
<name>A0A6H0KUL5_9BACE</name>
<keyword evidence="7" id="KW-1133">Transmembrane helix</keyword>
<evidence type="ECO:0000256" key="3">
    <source>
        <dbReference type="ARBA" id="ARBA00022553"/>
    </source>
</evidence>
<evidence type="ECO:0000256" key="6">
    <source>
        <dbReference type="ARBA" id="ARBA00023012"/>
    </source>
</evidence>
<feature type="domain" description="Histidine kinase" evidence="8">
    <location>
        <begin position="291"/>
        <end position="505"/>
    </location>
</feature>
<dbReference type="KEGG" id="bfc:BacF7301_19150"/>
<keyword evidence="7" id="KW-0472">Membrane</keyword>
<dbReference type="Proteomes" id="UP000501780">
    <property type="component" value="Chromosome"/>
</dbReference>
<dbReference type="PANTHER" id="PTHR43711:SF1">
    <property type="entry name" value="HISTIDINE KINASE 1"/>
    <property type="match status" value="1"/>
</dbReference>
<organism evidence="9 10">
    <name type="scientific">Bacteroides faecium</name>
    <dbReference type="NCBI Taxonomy" id="2715212"/>
    <lineage>
        <taxon>Bacteria</taxon>
        <taxon>Pseudomonadati</taxon>
        <taxon>Bacteroidota</taxon>
        <taxon>Bacteroidia</taxon>
        <taxon>Bacteroidales</taxon>
        <taxon>Bacteroidaceae</taxon>
        <taxon>Bacteroides</taxon>
    </lineage>
</organism>
<dbReference type="InterPro" id="IPR003594">
    <property type="entry name" value="HATPase_dom"/>
</dbReference>
<dbReference type="InterPro" id="IPR036890">
    <property type="entry name" value="HATPase_C_sf"/>
</dbReference>
<dbReference type="EC" id="2.7.13.3" evidence="2"/>
<dbReference type="RefSeq" id="WP_167965339.1">
    <property type="nucleotide sequence ID" value="NZ_CP050831.1"/>
</dbReference>
<evidence type="ECO:0000313" key="10">
    <source>
        <dbReference type="Proteomes" id="UP000501780"/>
    </source>
</evidence>
<feature type="transmembrane region" description="Helical" evidence="7">
    <location>
        <begin position="6"/>
        <end position="28"/>
    </location>
</feature>
<proteinExistence type="predicted"/>